<comment type="caution">
    <text evidence="1">The sequence shown here is derived from an EMBL/GenBank/DDBJ whole genome shotgun (WGS) entry which is preliminary data.</text>
</comment>
<dbReference type="Proteomes" id="UP000604825">
    <property type="component" value="Unassembled WGS sequence"/>
</dbReference>
<keyword evidence="2" id="KW-1185">Reference proteome</keyword>
<dbReference type="EMBL" id="CAJGYO010000017">
    <property type="protein sequence ID" value="CAD6334904.1"/>
    <property type="molecule type" value="Genomic_DNA"/>
</dbReference>
<evidence type="ECO:0000313" key="1">
    <source>
        <dbReference type="EMBL" id="CAD6334904.1"/>
    </source>
</evidence>
<organism evidence="1 2">
    <name type="scientific">Miscanthus lutarioriparius</name>
    <dbReference type="NCBI Taxonomy" id="422564"/>
    <lineage>
        <taxon>Eukaryota</taxon>
        <taxon>Viridiplantae</taxon>
        <taxon>Streptophyta</taxon>
        <taxon>Embryophyta</taxon>
        <taxon>Tracheophyta</taxon>
        <taxon>Spermatophyta</taxon>
        <taxon>Magnoliopsida</taxon>
        <taxon>Liliopsida</taxon>
        <taxon>Poales</taxon>
        <taxon>Poaceae</taxon>
        <taxon>PACMAD clade</taxon>
        <taxon>Panicoideae</taxon>
        <taxon>Andropogonodae</taxon>
        <taxon>Andropogoneae</taxon>
        <taxon>Saccharinae</taxon>
        <taxon>Miscanthus</taxon>
    </lineage>
</organism>
<evidence type="ECO:0000313" key="2">
    <source>
        <dbReference type="Proteomes" id="UP000604825"/>
    </source>
</evidence>
<proteinExistence type="predicted"/>
<accession>A0A811S1F6</accession>
<dbReference type="PANTHER" id="PTHR46235">
    <property type="entry name" value="PHD FINGER-CONTAINING PROTEIN DDB_G0268158"/>
    <property type="match status" value="1"/>
</dbReference>
<reference evidence="1" key="1">
    <citation type="submission" date="2020-10" db="EMBL/GenBank/DDBJ databases">
        <authorList>
            <person name="Han B."/>
            <person name="Lu T."/>
            <person name="Zhao Q."/>
            <person name="Huang X."/>
            <person name="Zhao Y."/>
        </authorList>
    </citation>
    <scope>NUCLEOTIDE SEQUENCE</scope>
</reference>
<dbReference type="PANTHER" id="PTHR46235:SF3">
    <property type="entry name" value="PHD FINGER-CONTAINING PROTEIN DDB_G0268158"/>
    <property type="match status" value="1"/>
</dbReference>
<dbReference type="AlphaFoldDB" id="A0A811S1F6"/>
<name>A0A811S1F6_9POAL</name>
<sequence length="590" mass="65722">MAALAAAAAVVSQEADAEFQIYAVDGYYFESSRKEPVCFSTLPLRFGDAAADVPEGNKRLFLRGFAGRRLRVCKRVVAWRLELDGEQPEFFVLLSADSGGWLRLAKARKLYERTARTVLMTAQALHFLRRNPDGPETALWIHLRQAFGRFWPRPSEHDFRNQTSLSLMTQLAATDPVLATSETLRAFVERISTKVGGADTIDIADEYFFQAKDNYKFVCFSTLPLRFRATAAADVPEGNRALYLAGCTDGGVRLHKEVVAWRLELDGEQPRFLVLAPADGGGWLRLAKARNIYERTARTVLMTAQMLHFLRRNPDGPETALWIHLRQVFGNFRPSPSEDDLWNQTSLSLMRQFAATDPVLADSEALRAFIERISTTVGGADIIGIADEYSFRAKDNYELVCFSTLPLRFGAAAADVPEGNKALYLSGFTAGGLKLLKQVVAWRLELDGEQPQFLVLTPAYGGGWLCLVNAWNMYKRTAKTVLMTAQMLHFLRRNPDGPEIALWIHLHQVFGKFWSMPSEDDFRNQTSLSLMRQFASMDPVLANSEALRAFVERISTEVGGGADIVDIVGGAGIVDDGAVVNEIFVDDAPF</sequence>
<protein>
    <submittedName>
        <fullName evidence="1">Uncharacterized protein</fullName>
    </submittedName>
</protein>
<gene>
    <name evidence="1" type="ORF">NCGR_LOCUS59002</name>
</gene>